<dbReference type="Proteomes" id="UP000521748">
    <property type="component" value="Unassembled WGS sequence"/>
</dbReference>
<evidence type="ECO:0000313" key="1">
    <source>
        <dbReference type="EMBL" id="NYE93868.1"/>
    </source>
</evidence>
<organism evidence="1 2">
    <name type="scientific">Psychromicrobium silvestre</name>
    <dbReference type="NCBI Taxonomy" id="1645614"/>
    <lineage>
        <taxon>Bacteria</taxon>
        <taxon>Bacillati</taxon>
        <taxon>Actinomycetota</taxon>
        <taxon>Actinomycetes</taxon>
        <taxon>Micrococcales</taxon>
        <taxon>Micrococcaceae</taxon>
        <taxon>Psychromicrobium</taxon>
    </lineage>
</organism>
<dbReference type="RefSeq" id="WP_179387715.1">
    <property type="nucleotide sequence ID" value="NZ_JACBYQ010000001.1"/>
</dbReference>
<dbReference type="EMBL" id="JACBYQ010000001">
    <property type="protein sequence ID" value="NYE93868.1"/>
    <property type="molecule type" value="Genomic_DNA"/>
</dbReference>
<reference evidence="1 2" key="1">
    <citation type="submission" date="2020-07" db="EMBL/GenBank/DDBJ databases">
        <title>Sequencing the genomes of 1000 actinobacteria strains.</title>
        <authorList>
            <person name="Klenk H.-P."/>
        </authorList>
    </citation>
    <scope>NUCLEOTIDE SEQUENCE [LARGE SCALE GENOMIC DNA]</scope>
    <source>
        <strain evidence="1 2">DSM 102047</strain>
    </source>
</reference>
<protein>
    <submittedName>
        <fullName evidence="1">Uncharacterized protein (DUF427 family)</fullName>
    </submittedName>
</protein>
<comment type="caution">
    <text evidence="1">The sequence shown here is derived from an EMBL/GenBank/DDBJ whole genome shotgun (WGS) entry which is preliminary data.</text>
</comment>
<sequence length="65" mass="7275">MEQSAETPDVKIVVETSETVVAEARSKFAALPERISPEQYVQEVDVEQVHYAQPDLDDWLKNSAG</sequence>
<dbReference type="AlphaFoldDB" id="A0A7Y9LQS2"/>
<gene>
    <name evidence="1" type="ORF">FHU41_000089</name>
</gene>
<keyword evidence="2" id="KW-1185">Reference proteome</keyword>
<proteinExistence type="predicted"/>
<accession>A0A7Y9LQS2</accession>
<evidence type="ECO:0000313" key="2">
    <source>
        <dbReference type="Proteomes" id="UP000521748"/>
    </source>
</evidence>
<name>A0A7Y9LQS2_9MICC</name>